<sequence>MGTRRVVVAGGGLAAVRVTEFLRRRGFDGSVVVLGDEPHLPYDRPPLSKEVLTGKVKPQDATFKDEQAFADLDVELRTGCAVLGLDPGRRVVETAAGPVPYDDLVVCTGARPRPVPWDIPAEGVFALRTVDDAAAIRAELERCPTVVVAGAGFVGAEVASSARALGLDVTVVEVQPTPLVRAVGPRVDAAFVSMHRDNGTDLRCGVGIAEVLGRGRVEAVRLSDGSVLPCDLLVAGLGVVPNVEWLAGSGLRIDDGLVCDEQLCAGPSNIHAAGDVARWTDTSTGRTARGQQWMVAVEQARHVANRLTGGTPGPFTSGRYFWTHQYGHHFQFAGDPCAPDVRMLCGGLEADEFVVGYGDGGRLVGVLAKNRSAAFVRAKTAMDRGVAWADVHAAVLG</sequence>
<comment type="cofactor">
    <cofactor evidence="1">
        <name>FAD</name>
        <dbReference type="ChEBI" id="CHEBI:57692"/>
    </cofactor>
</comment>
<evidence type="ECO:0000256" key="2">
    <source>
        <dbReference type="ARBA" id="ARBA00022630"/>
    </source>
</evidence>
<dbReference type="GO" id="GO:0016651">
    <property type="term" value="F:oxidoreductase activity, acting on NAD(P)H"/>
    <property type="evidence" value="ECO:0007669"/>
    <property type="project" value="TreeGrafter"/>
</dbReference>
<accession>A0A511DFV4</accession>
<gene>
    <name evidence="7" type="ORF">PSU4_26160</name>
</gene>
<organism evidence="7 8">
    <name type="scientific">Pseudonocardia sulfidoxydans NBRC 16205</name>
    <dbReference type="NCBI Taxonomy" id="1223511"/>
    <lineage>
        <taxon>Bacteria</taxon>
        <taxon>Bacillati</taxon>
        <taxon>Actinomycetota</taxon>
        <taxon>Actinomycetes</taxon>
        <taxon>Pseudonocardiales</taxon>
        <taxon>Pseudonocardiaceae</taxon>
        <taxon>Pseudonocardia</taxon>
    </lineage>
</organism>
<keyword evidence="2" id="KW-0285">Flavoprotein</keyword>
<dbReference type="InterPro" id="IPR028202">
    <property type="entry name" value="Reductase_C"/>
</dbReference>
<dbReference type="InterPro" id="IPR050446">
    <property type="entry name" value="FAD-oxidoreductase/Apoptosis"/>
</dbReference>
<dbReference type="Gene3D" id="3.30.390.30">
    <property type="match status" value="1"/>
</dbReference>
<evidence type="ECO:0000259" key="5">
    <source>
        <dbReference type="Pfam" id="PF07992"/>
    </source>
</evidence>
<evidence type="ECO:0000256" key="4">
    <source>
        <dbReference type="ARBA" id="ARBA00023002"/>
    </source>
</evidence>
<dbReference type="InterPro" id="IPR036188">
    <property type="entry name" value="FAD/NAD-bd_sf"/>
</dbReference>
<keyword evidence="8" id="KW-1185">Reference proteome</keyword>
<dbReference type="InterPro" id="IPR016156">
    <property type="entry name" value="FAD/NAD-linked_Rdtase_dimer_sf"/>
</dbReference>
<dbReference type="GO" id="GO:0005737">
    <property type="term" value="C:cytoplasm"/>
    <property type="evidence" value="ECO:0007669"/>
    <property type="project" value="TreeGrafter"/>
</dbReference>
<evidence type="ECO:0000313" key="7">
    <source>
        <dbReference type="EMBL" id="GEL23662.1"/>
    </source>
</evidence>
<evidence type="ECO:0000313" key="8">
    <source>
        <dbReference type="Proteomes" id="UP000321685"/>
    </source>
</evidence>
<dbReference type="PANTHER" id="PTHR43557:SF2">
    <property type="entry name" value="RIESKE DOMAIN-CONTAINING PROTEIN-RELATED"/>
    <property type="match status" value="1"/>
</dbReference>
<keyword evidence="4" id="KW-0560">Oxidoreductase</keyword>
<feature type="domain" description="Reductase C-terminal" evidence="6">
    <location>
        <begin position="320"/>
        <end position="389"/>
    </location>
</feature>
<proteinExistence type="predicted"/>
<comment type="caution">
    <text evidence="7">The sequence shown here is derived from an EMBL/GenBank/DDBJ whole genome shotgun (WGS) entry which is preliminary data.</text>
</comment>
<keyword evidence="3" id="KW-0274">FAD</keyword>
<name>A0A511DFV4_9PSEU</name>
<evidence type="ECO:0000256" key="3">
    <source>
        <dbReference type="ARBA" id="ARBA00022827"/>
    </source>
</evidence>
<dbReference type="PANTHER" id="PTHR43557">
    <property type="entry name" value="APOPTOSIS-INDUCING FACTOR 1"/>
    <property type="match status" value="1"/>
</dbReference>
<dbReference type="OrthoDB" id="4475657at2"/>
<dbReference type="PRINTS" id="PR00368">
    <property type="entry name" value="FADPNR"/>
</dbReference>
<dbReference type="Proteomes" id="UP000321685">
    <property type="component" value="Unassembled WGS sequence"/>
</dbReference>
<dbReference type="SUPFAM" id="SSF55424">
    <property type="entry name" value="FAD/NAD-linked reductases, dimerisation (C-terminal) domain"/>
    <property type="match status" value="1"/>
</dbReference>
<protein>
    <submittedName>
        <fullName evidence="7">Ferredoxin reductase</fullName>
    </submittedName>
</protein>
<dbReference type="InterPro" id="IPR023753">
    <property type="entry name" value="FAD/NAD-binding_dom"/>
</dbReference>
<reference evidence="7 8" key="1">
    <citation type="submission" date="2019-07" db="EMBL/GenBank/DDBJ databases">
        <title>Whole genome shotgun sequence of Pseudonocardia sulfidoxydans NBRC 16205.</title>
        <authorList>
            <person name="Hosoyama A."/>
            <person name="Uohara A."/>
            <person name="Ohji S."/>
            <person name="Ichikawa N."/>
        </authorList>
    </citation>
    <scope>NUCLEOTIDE SEQUENCE [LARGE SCALE GENOMIC DNA]</scope>
    <source>
        <strain evidence="7 8">NBRC 16205</strain>
    </source>
</reference>
<dbReference type="AlphaFoldDB" id="A0A511DFV4"/>
<dbReference type="EMBL" id="BJVJ01000022">
    <property type="protein sequence ID" value="GEL23662.1"/>
    <property type="molecule type" value="Genomic_DNA"/>
</dbReference>
<evidence type="ECO:0000259" key="6">
    <source>
        <dbReference type="Pfam" id="PF14759"/>
    </source>
</evidence>
<dbReference type="Pfam" id="PF07992">
    <property type="entry name" value="Pyr_redox_2"/>
    <property type="match status" value="1"/>
</dbReference>
<dbReference type="PRINTS" id="PR00411">
    <property type="entry name" value="PNDRDTASEI"/>
</dbReference>
<dbReference type="RefSeq" id="WP_147107184.1">
    <property type="nucleotide sequence ID" value="NZ_BJVJ01000022.1"/>
</dbReference>
<dbReference type="Gene3D" id="3.50.50.60">
    <property type="entry name" value="FAD/NAD(P)-binding domain"/>
    <property type="match status" value="2"/>
</dbReference>
<dbReference type="Pfam" id="PF14759">
    <property type="entry name" value="Reductase_C"/>
    <property type="match status" value="1"/>
</dbReference>
<feature type="domain" description="FAD/NAD(P)-binding" evidence="5">
    <location>
        <begin position="5"/>
        <end position="300"/>
    </location>
</feature>
<dbReference type="SUPFAM" id="SSF51905">
    <property type="entry name" value="FAD/NAD(P)-binding domain"/>
    <property type="match status" value="2"/>
</dbReference>
<evidence type="ECO:0000256" key="1">
    <source>
        <dbReference type="ARBA" id="ARBA00001974"/>
    </source>
</evidence>